<keyword evidence="2 3" id="KW-0663">Pyridoxal phosphate</keyword>
<sequence length="439" mass="46033">MYPDPSSRSAGLFDRACAVMPGGNTRLAVYQAPFPIFIASAAGCRVTDVDGVERLDFINNQSALVHGHCFPPVVAAVTAQVGRGSCFSGPTDTEVELAEALQARVPGLERMRFTNSGTEAVMLAVKAARAFTGRYKIAKCEGAYHGSYDFVEASRGSTPANWGDAKVPARVPYSKGTPPAVGDLTVVMPYNDVAAAAAILEAEAGELAAVIVEPIANRPGMIPATPEFLAYLREFTQRTGIPLIFDEIISFRVGFAGAQAGYGIVPDMTTLGKLIGGGFPVGAVAGRTDIMGVFDQRRGSPAVPHTGTFNANPVSMVAGIETLKAFDEAAVARINRRGDEVRRTIDGIFAKAGIEGQASGAGSLFRIHFTARPLTDYRSAYPTAAGQSAVAALHRALLNQDVMVSANCSGNISTVVGDLEIEQLLGAVTRALAEIRVPA</sequence>
<evidence type="ECO:0000313" key="4">
    <source>
        <dbReference type="EMBL" id="ROP84576.1"/>
    </source>
</evidence>
<accession>A0A3N1L286</accession>
<keyword evidence="5" id="KW-1185">Reference proteome</keyword>
<comment type="caution">
    <text evidence="4">The sequence shown here is derived from an EMBL/GenBank/DDBJ whole genome shotgun (WGS) entry which is preliminary data.</text>
</comment>
<comment type="similarity">
    <text evidence="3">Belongs to the class-III pyridoxal-phosphate-dependent aminotransferase family.</text>
</comment>
<dbReference type="Gene3D" id="3.90.1150.10">
    <property type="entry name" value="Aspartate Aminotransferase, domain 1"/>
    <property type="match status" value="1"/>
</dbReference>
<dbReference type="GO" id="GO:0008483">
    <property type="term" value="F:transaminase activity"/>
    <property type="evidence" value="ECO:0007669"/>
    <property type="project" value="InterPro"/>
</dbReference>
<dbReference type="PANTHER" id="PTHR43713:SF3">
    <property type="entry name" value="GLUTAMATE-1-SEMIALDEHYDE 2,1-AMINOMUTASE 1, CHLOROPLASTIC-RELATED"/>
    <property type="match status" value="1"/>
</dbReference>
<name>A0A3N1L286_9PROT</name>
<dbReference type="RefSeq" id="WP_123692608.1">
    <property type="nucleotide sequence ID" value="NZ_AP019700.1"/>
</dbReference>
<comment type="cofactor">
    <cofactor evidence="1">
        <name>pyridoxal 5'-phosphate</name>
        <dbReference type="ChEBI" id="CHEBI:597326"/>
    </cofactor>
</comment>
<dbReference type="OrthoDB" id="9801052at2"/>
<dbReference type="AlphaFoldDB" id="A0A3N1L286"/>
<reference evidence="4 5" key="1">
    <citation type="submission" date="2018-11" db="EMBL/GenBank/DDBJ databases">
        <title>Genomic Encyclopedia of Type Strains, Phase IV (KMG-IV): sequencing the most valuable type-strain genomes for metagenomic binning, comparative biology and taxonomic classification.</title>
        <authorList>
            <person name="Goeker M."/>
        </authorList>
    </citation>
    <scope>NUCLEOTIDE SEQUENCE [LARGE SCALE GENOMIC DNA]</scope>
    <source>
        <strain evidence="4 5">DSM 5900</strain>
    </source>
</reference>
<dbReference type="Pfam" id="PF00202">
    <property type="entry name" value="Aminotran_3"/>
    <property type="match status" value="1"/>
</dbReference>
<organism evidence="4 5">
    <name type="scientific">Stella humosa</name>
    <dbReference type="NCBI Taxonomy" id="94"/>
    <lineage>
        <taxon>Bacteria</taxon>
        <taxon>Pseudomonadati</taxon>
        <taxon>Pseudomonadota</taxon>
        <taxon>Alphaproteobacteria</taxon>
        <taxon>Rhodospirillales</taxon>
        <taxon>Stellaceae</taxon>
        <taxon>Stella</taxon>
    </lineage>
</organism>
<evidence type="ECO:0000256" key="1">
    <source>
        <dbReference type="ARBA" id="ARBA00001933"/>
    </source>
</evidence>
<gene>
    <name evidence="4" type="ORF">EDC65_3930</name>
</gene>
<evidence type="ECO:0000256" key="3">
    <source>
        <dbReference type="RuleBase" id="RU003560"/>
    </source>
</evidence>
<dbReference type="EMBL" id="RJKX01000015">
    <property type="protein sequence ID" value="ROP84576.1"/>
    <property type="molecule type" value="Genomic_DNA"/>
</dbReference>
<dbReference type="Proteomes" id="UP000278222">
    <property type="component" value="Unassembled WGS sequence"/>
</dbReference>
<dbReference type="SUPFAM" id="SSF53383">
    <property type="entry name" value="PLP-dependent transferases"/>
    <property type="match status" value="1"/>
</dbReference>
<evidence type="ECO:0000313" key="5">
    <source>
        <dbReference type="Proteomes" id="UP000278222"/>
    </source>
</evidence>
<dbReference type="CDD" id="cd00610">
    <property type="entry name" value="OAT_like"/>
    <property type="match status" value="1"/>
</dbReference>
<dbReference type="GO" id="GO:0030170">
    <property type="term" value="F:pyridoxal phosphate binding"/>
    <property type="evidence" value="ECO:0007669"/>
    <property type="project" value="InterPro"/>
</dbReference>
<dbReference type="InterPro" id="IPR015422">
    <property type="entry name" value="PyrdxlP-dep_Trfase_small"/>
</dbReference>
<protein>
    <submittedName>
        <fullName evidence="4">Glutamate-1-semialdehyde 2,1-aminomutase</fullName>
    </submittedName>
</protein>
<dbReference type="InterPro" id="IPR015421">
    <property type="entry name" value="PyrdxlP-dep_Trfase_major"/>
</dbReference>
<dbReference type="InterPro" id="IPR015424">
    <property type="entry name" value="PyrdxlP-dep_Trfase"/>
</dbReference>
<dbReference type="Gene3D" id="3.40.640.10">
    <property type="entry name" value="Type I PLP-dependent aspartate aminotransferase-like (Major domain)"/>
    <property type="match status" value="1"/>
</dbReference>
<evidence type="ECO:0000256" key="2">
    <source>
        <dbReference type="ARBA" id="ARBA00022898"/>
    </source>
</evidence>
<dbReference type="InterPro" id="IPR005814">
    <property type="entry name" value="Aminotrans_3"/>
</dbReference>
<dbReference type="PANTHER" id="PTHR43713">
    <property type="entry name" value="GLUTAMATE-1-SEMIALDEHYDE 2,1-AMINOMUTASE"/>
    <property type="match status" value="1"/>
</dbReference>
<proteinExistence type="inferred from homology"/>